<evidence type="ECO:0000256" key="1">
    <source>
        <dbReference type="SAM" id="MobiDB-lite"/>
    </source>
</evidence>
<name>A0AA35L3J9_9SAUR</name>
<dbReference type="Proteomes" id="UP001178461">
    <property type="component" value="Chromosome 12"/>
</dbReference>
<keyword evidence="3" id="KW-1185">Reference proteome</keyword>
<organism evidence="2 3">
    <name type="scientific">Podarcis lilfordi</name>
    <name type="common">Lilford's wall lizard</name>
    <dbReference type="NCBI Taxonomy" id="74358"/>
    <lineage>
        <taxon>Eukaryota</taxon>
        <taxon>Metazoa</taxon>
        <taxon>Chordata</taxon>
        <taxon>Craniata</taxon>
        <taxon>Vertebrata</taxon>
        <taxon>Euteleostomi</taxon>
        <taxon>Lepidosauria</taxon>
        <taxon>Squamata</taxon>
        <taxon>Bifurcata</taxon>
        <taxon>Unidentata</taxon>
        <taxon>Episquamata</taxon>
        <taxon>Laterata</taxon>
        <taxon>Lacertibaenia</taxon>
        <taxon>Lacertidae</taxon>
        <taxon>Podarcis</taxon>
    </lineage>
</organism>
<feature type="compositionally biased region" description="Polar residues" evidence="1">
    <location>
        <begin position="20"/>
        <end position="31"/>
    </location>
</feature>
<protein>
    <submittedName>
        <fullName evidence="2">Uncharacterized protein</fullName>
    </submittedName>
</protein>
<dbReference type="AlphaFoldDB" id="A0AA35L3J9"/>
<evidence type="ECO:0000313" key="2">
    <source>
        <dbReference type="EMBL" id="CAI5788538.1"/>
    </source>
</evidence>
<gene>
    <name evidence="2" type="ORF">PODLI_1B018601</name>
</gene>
<sequence length="91" mass="10218">MTFSMVFFTAGYEAPDAKQAHTSHQPASSLPRSDGHTHLGVTSAFYPRDVICMRLSYWLLLEAKRSVFQVTFQRGDRIATSRERLEAAPIG</sequence>
<dbReference type="EMBL" id="OX395137">
    <property type="protein sequence ID" value="CAI5788538.1"/>
    <property type="molecule type" value="Genomic_DNA"/>
</dbReference>
<accession>A0AA35L3J9</accession>
<feature type="region of interest" description="Disordered" evidence="1">
    <location>
        <begin position="16"/>
        <end position="35"/>
    </location>
</feature>
<proteinExistence type="predicted"/>
<reference evidence="2" key="1">
    <citation type="submission" date="2022-12" db="EMBL/GenBank/DDBJ databases">
        <authorList>
            <person name="Alioto T."/>
            <person name="Alioto T."/>
            <person name="Gomez Garrido J."/>
        </authorList>
    </citation>
    <scope>NUCLEOTIDE SEQUENCE</scope>
</reference>
<evidence type="ECO:0000313" key="3">
    <source>
        <dbReference type="Proteomes" id="UP001178461"/>
    </source>
</evidence>